<dbReference type="AlphaFoldDB" id="A0A0P0Z4Z1"/>
<evidence type="ECO:0000256" key="2">
    <source>
        <dbReference type="ARBA" id="ARBA00001946"/>
    </source>
</evidence>
<evidence type="ECO:0000256" key="6">
    <source>
        <dbReference type="ARBA" id="ARBA00023211"/>
    </source>
</evidence>
<keyword evidence="5" id="KW-0460">Magnesium</keyword>
<evidence type="ECO:0000256" key="1">
    <source>
        <dbReference type="ARBA" id="ARBA00001936"/>
    </source>
</evidence>
<evidence type="ECO:0000256" key="4">
    <source>
        <dbReference type="ARBA" id="ARBA00022801"/>
    </source>
</evidence>
<keyword evidence="3" id="KW-0479">Metal-binding</keyword>
<dbReference type="InterPro" id="IPR039121">
    <property type="entry name" value="NUDT19"/>
</dbReference>
<protein>
    <recommendedName>
        <fullName evidence="7">Nudix hydrolase domain-containing protein</fullName>
    </recommendedName>
</protein>
<comment type="cofactor">
    <cofactor evidence="1">
        <name>Mn(2+)</name>
        <dbReference type="ChEBI" id="CHEBI:29035"/>
    </cofactor>
</comment>
<reference evidence="8" key="1">
    <citation type="journal article" date="2015" name="Proc. Natl. Acad. Sci. U.S.A.">
        <title>Bacterial clade with the ribosomal RNA operon on a small plasmid rather than the chromosome.</title>
        <authorList>
            <person name="Anda M."/>
            <person name="Ohtsubo Y."/>
            <person name="Okubo T."/>
            <person name="Sugawara M."/>
            <person name="Nagata Y."/>
            <person name="Tsuda M."/>
            <person name="Minamisawa K."/>
            <person name="Mitsui H."/>
        </authorList>
    </citation>
    <scope>NUCLEOTIDE SEQUENCE</scope>
    <source>
        <strain evidence="8">JCM 14755</strain>
    </source>
</reference>
<evidence type="ECO:0000259" key="7">
    <source>
        <dbReference type="PROSITE" id="PS51462"/>
    </source>
</evidence>
<name>A0A0P0Z4Z1_9HYPH</name>
<evidence type="ECO:0000313" key="8">
    <source>
        <dbReference type="EMBL" id="BAT28914.1"/>
    </source>
</evidence>
<dbReference type="GO" id="GO:0016818">
    <property type="term" value="F:hydrolase activity, acting on acid anhydrides, in phosphorus-containing anhydrides"/>
    <property type="evidence" value="ECO:0007669"/>
    <property type="project" value="InterPro"/>
</dbReference>
<sequence length="234" mass="25463">MAAQAPRPRIAVHDAAALVLVDDSGSEPRLLMGRRASGHVFMADVTVFPGGRLDRGDLLLARHFTLPESAQARLCGATQARFSPRRAVALALAAIREAYEETGIMLGLPGPFRAPSPAWRAFEAAGLVPAPGMLVPIARAITPGGLPRRFDARFFAARADLLPEEARRPAPPSDELTRVRWYDRYELAAEPLADITQMILTTVRDRLAAGTLFDPTCPMPVLRRRAQGFHSILV</sequence>
<evidence type="ECO:0000256" key="3">
    <source>
        <dbReference type="ARBA" id="ARBA00022723"/>
    </source>
</evidence>
<accession>A0A0P0Z4Z1</accession>
<dbReference type="EMBL" id="LC066377">
    <property type="protein sequence ID" value="BAT28914.1"/>
    <property type="molecule type" value="Genomic_DNA"/>
</dbReference>
<keyword evidence="6" id="KW-0464">Manganese</keyword>
<dbReference type="CDD" id="cd18870">
    <property type="entry name" value="NUDIX_AcylCoAdiphos_Nudt19"/>
    <property type="match status" value="1"/>
</dbReference>
<keyword evidence="4" id="KW-0378">Hydrolase</keyword>
<comment type="cofactor">
    <cofactor evidence="2">
        <name>Mg(2+)</name>
        <dbReference type="ChEBI" id="CHEBI:18420"/>
    </cofactor>
</comment>
<dbReference type="PROSITE" id="PS51462">
    <property type="entry name" value="NUDIX"/>
    <property type="match status" value="1"/>
</dbReference>
<dbReference type="Gene3D" id="3.90.79.10">
    <property type="entry name" value="Nucleoside Triphosphate Pyrophosphohydrolase"/>
    <property type="match status" value="1"/>
</dbReference>
<dbReference type="GO" id="GO:0046872">
    <property type="term" value="F:metal ion binding"/>
    <property type="evidence" value="ECO:0007669"/>
    <property type="project" value="UniProtKB-KW"/>
</dbReference>
<organism evidence="8">
    <name type="scientific">Aureimonas frigidaquae</name>
    <dbReference type="NCBI Taxonomy" id="424757"/>
    <lineage>
        <taxon>Bacteria</taxon>
        <taxon>Pseudomonadati</taxon>
        <taxon>Pseudomonadota</taxon>
        <taxon>Alphaproteobacteria</taxon>
        <taxon>Hyphomicrobiales</taxon>
        <taxon>Aurantimonadaceae</taxon>
        <taxon>Aureimonas</taxon>
    </lineage>
</organism>
<dbReference type="PANTHER" id="PTHR12318">
    <property type="entry name" value="TESTOSTERONE-REGULATED PROTEIN RP2"/>
    <property type="match status" value="1"/>
</dbReference>
<dbReference type="PANTHER" id="PTHR12318:SF0">
    <property type="entry name" value="ACYL-COENZYME A DIPHOSPHATASE NUDT19"/>
    <property type="match status" value="1"/>
</dbReference>
<dbReference type="SUPFAM" id="SSF55811">
    <property type="entry name" value="Nudix"/>
    <property type="match status" value="1"/>
</dbReference>
<dbReference type="InterPro" id="IPR000086">
    <property type="entry name" value="NUDIX_hydrolase_dom"/>
</dbReference>
<feature type="domain" description="Nudix hydrolase" evidence="7">
    <location>
        <begin position="11"/>
        <end position="205"/>
    </location>
</feature>
<proteinExistence type="predicted"/>
<evidence type="ECO:0000256" key="5">
    <source>
        <dbReference type="ARBA" id="ARBA00022842"/>
    </source>
</evidence>
<dbReference type="InterPro" id="IPR015797">
    <property type="entry name" value="NUDIX_hydrolase-like_dom_sf"/>
</dbReference>